<dbReference type="Proteomes" id="UP000535182">
    <property type="component" value="Unassembled WGS sequence"/>
</dbReference>
<dbReference type="InterPro" id="IPR027843">
    <property type="entry name" value="DUF4440"/>
</dbReference>
<sequence length="131" mass="14420">MSDVQAITALLVRYEEALNQSDTEAVMKLYAGDGIFMPQHFPSSGGADAVRRAYEGTFFAIQLTVKFKIEEVHPVSSDWAFARTNSVGTVLVHATGDSSAEANQELFVLQNVEGEWKIARYCFSTTNPPRA</sequence>
<dbReference type="NCBIfam" id="TIGR02246">
    <property type="entry name" value="SgcJ/EcaC family oxidoreductase"/>
    <property type="match status" value="1"/>
</dbReference>
<name>A0A9X0Q9N1_9BACT</name>
<keyword evidence="3" id="KW-1185">Reference proteome</keyword>
<gene>
    <name evidence="2" type="ORF">HDF14_000245</name>
</gene>
<dbReference type="AlphaFoldDB" id="A0A9X0Q9N1"/>
<organism evidence="2 3">
    <name type="scientific">Tunturiibacter gelidiferens</name>
    <dbReference type="NCBI Taxonomy" id="3069689"/>
    <lineage>
        <taxon>Bacteria</taxon>
        <taxon>Pseudomonadati</taxon>
        <taxon>Acidobacteriota</taxon>
        <taxon>Terriglobia</taxon>
        <taxon>Terriglobales</taxon>
        <taxon>Acidobacteriaceae</taxon>
        <taxon>Tunturiibacter</taxon>
    </lineage>
</organism>
<evidence type="ECO:0000313" key="2">
    <source>
        <dbReference type="EMBL" id="MBB5326651.1"/>
    </source>
</evidence>
<dbReference type="SUPFAM" id="SSF54427">
    <property type="entry name" value="NTF2-like"/>
    <property type="match status" value="1"/>
</dbReference>
<comment type="caution">
    <text evidence="2">The sequence shown here is derived from an EMBL/GenBank/DDBJ whole genome shotgun (WGS) entry which is preliminary data.</text>
</comment>
<evidence type="ECO:0000313" key="3">
    <source>
        <dbReference type="Proteomes" id="UP000535182"/>
    </source>
</evidence>
<dbReference type="InterPro" id="IPR011944">
    <property type="entry name" value="Steroid_delta5-4_isomerase"/>
</dbReference>
<protein>
    <submittedName>
        <fullName evidence="2">Uncharacterized protein (TIGR02246 family)</fullName>
    </submittedName>
</protein>
<reference evidence="2 3" key="1">
    <citation type="submission" date="2020-08" db="EMBL/GenBank/DDBJ databases">
        <title>Genomic Encyclopedia of Type Strains, Phase IV (KMG-V): Genome sequencing to study the core and pangenomes of soil and plant-associated prokaryotes.</title>
        <authorList>
            <person name="Whitman W."/>
        </authorList>
    </citation>
    <scope>NUCLEOTIDE SEQUENCE [LARGE SCALE GENOMIC DNA]</scope>
    <source>
        <strain evidence="2 3">X5P2</strain>
    </source>
</reference>
<dbReference type="Pfam" id="PF14534">
    <property type="entry name" value="DUF4440"/>
    <property type="match status" value="1"/>
</dbReference>
<proteinExistence type="predicted"/>
<accession>A0A9X0Q9N1</accession>
<evidence type="ECO:0000259" key="1">
    <source>
        <dbReference type="Pfam" id="PF14534"/>
    </source>
</evidence>
<dbReference type="Gene3D" id="3.10.450.50">
    <property type="match status" value="1"/>
</dbReference>
<feature type="domain" description="DUF4440" evidence="1">
    <location>
        <begin position="7"/>
        <end position="118"/>
    </location>
</feature>
<dbReference type="CDD" id="cd00531">
    <property type="entry name" value="NTF2_like"/>
    <property type="match status" value="1"/>
</dbReference>
<dbReference type="EMBL" id="JACHEB010000001">
    <property type="protein sequence ID" value="MBB5326651.1"/>
    <property type="molecule type" value="Genomic_DNA"/>
</dbReference>
<dbReference type="InterPro" id="IPR032710">
    <property type="entry name" value="NTF2-like_dom_sf"/>
</dbReference>
<dbReference type="RefSeq" id="WP_183972761.1">
    <property type="nucleotide sequence ID" value="NZ_JACHEB010000001.1"/>
</dbReference>